<dbReference type="PANTHER" id="PTHR43630:SF1">
    <property type="entry name" value="POLY-BETA-1,6-N-ACETYL-D-GLUCOSAMINE SYNTHASE"/>
    <property type="match status" value="1"/>
</dbReference>
<keyword evidence="4" id="KW-0812">Transmembrane</keyword>
<dbReference type="AlphaFoldDB" id="A0A9X2J948"/>
<feature type="transmembrane region" description="Helical" evidence="4">
    <location>
        <begin position="314"/>
        <end position="334"/>
    </location>
</feature>
<accession>A0A9X2J948</accession>
<evidence type="ECO:0000256" key="1">
    <source>
        <dbReference type="ARBA" id="ARBA00006739"/>
    </source>
</evidence>
<dbReference type="InterPro" id="IPR029044">
    <property type="entry name" value="Nucleotide-diphossugar_trans"/>
</dbReference>
<evidence type="ECO:0000256" key="3">
    <source>
        <dbReference type="ARBA" id="ARBA00022679"/>
    </source>
</evidence>
<dbReference type="SUPFAM" id="SSF53448">
    <property type="entry name" value="Nucleotide-diphospho-sugar transferases"/>
    <property type="match status" value="1"/>
</dbReference>
<evidence type="ECO:0000256" key="2">
    <source>
        <dbReference type="ARBA" id="ARBA00022676"/>
    </source>
</evidence>
<proteinExistence type="inferred from homology"/>
<dbReference type="RefSeq" id="WP_252471807.1">
    <property type="nucleotide sequence ID" value="NZ_JALBWM010000116.1"/>
</dbReference>
<evidence type="ECO:0000313" key="5">
    <source>
        <dbReference type="EMBL" id="MCO1336256.1"/>
    </source>
</evidence>
<dbReference type="CDD" id="cd06423">
    <property type="entry name" value="CESA_like"/>
    <property type="match status" value="1"/>
</dbReference>
<dbReference type="Pfam" id="PF13641">
    <property type="entry name" value="Glyco_tranf_2_3"/>
    <property type="match status" value="1"/>
</dbReference>
<dbReference type="EMBL" id="JALBWM010000116">
    <property type="protein sequence ID" value="MCO1336256.1"/>
    <property type="molecule type" value="Genomic_DNA"/>
</dbReference>
<dbReference type="Gene3D" id="3.90.550.10">
    <property type="entry name" value="Spore Coat Polysaccharide Biosynthesis Protein SpsA, Chain A"/>
    <property type="match status" value="1"/>
</dbReference>
<comment type="similarity">
    <text evidence="1">Belongs to the glycosyltransferase 2 family.</text>
</comment>
<protein>
    <submittedName>
        <fullName evidence="5">Glycosyltransferase family 2 protein</fullName>
    </submittedName>
</protein>
<comment type="caution">
    <text evidence="5">The sequence shown here is derived from an EMBL/GenBank/DDBJ whole genome shotgun (WGS) entry which is preliminary data.</text>
</comment>
<keyword evidence="2" id="KW-0328">Glycosyltransferase</keyword>
<evidence type="ECO:0000313" key="6">
    <source>
        <dbReference type="Proteomes" id="UP001139028"/>
    </source>
</evidence>
<keyword evidence="3" id="KW-0808">Transferase</keyword>
<dbReference type="PANTHER" id="PTHR43630">
    <property type="entry name" value="POLY-BETA-1,6-N-ACETYL-D-GLUCOSAMINE SYNTHASE"/>
    <property type="match status" value="1"/>
</dbReference>
<name>A0A9X2J948_9GAMM</name>
<organism evidence="5 6">
    <name type="scientific">Microbulbifer okhotskensis</name>
    <dbReference type="NCBI Taxonomy" id="2926617"/>
    <lineage>
        <taxon>Bacteria</taxon>
        <taxon>Pseudomonadati</taxon>
        <taxon>Pseudomonadota</taxon>
        <taxon>Gammaproteobacteria</taxon>
        <taxon>Cellvibrionales</taxon>
        <taxon>Microbulbiferaceae</taxon>
        <taxon>Microbulbifer</taxon>
    </lineage>
</organism>
<keyword evidence="4" id="KW-0472">Membrane</keyword>
<dbReference type="Proteomes" id="UP001139028">
    <property type="component" value="Unassembled WGS sequence"/>
</dbReference>
<dbReference type="GO" id="GO:0016757">
    <property type="term" value="F:glycosyltransferase activity"/>
    <property type="evidence" value="ECO:0007669"/>
    <property type="project" value="UniProtKB-KW"/>
</dbReference>
<gene>
    <name evidence="5" type="ORF">MO867_18145</name>
</gene>
<evidence type="ECO:0000256" key="4">
    <source>
        <dbReference type="SAM" id="Phobius"/>
    </source>
</evidence>
<sequence length="367" mass="41763">MWETMSNGITYLISQSYTSLFLMFWIVLILEIPRYLLSFFTSVFFLKTRADFDQDINSLGRVSVVIPGHDEAETIASCAASLQEQSYPPDEVIIVSDGSLDNTRNKIKKLQKNSHFYYAHATDLRGGRASAMNLGERFSTGEFIIALDPDSSLDRHAIKHIMQDFEDPKVGAVSGNIFIRNDTTNILTTFQAIEYLVSISLGKHALSMLDQVTCSSGAFSAFRNTALQEVGGFDAGGGEDLDITLRLRNYGWKIAFAQEAICLSDCPTDIPALTRQRFRWERDAIRLRYRKYLQFINPFKNRVNLKEFFHQFEFLLFNVIAALALPIYLIWLFMRYGTNAWFILVGAQVILIIMDTITFTLVPCIQL</sequence>
<keyword evidence="4" id="KW-1133">Transmembrane helix</keyword>
<reference evidence="5" key="1">
    <citation type="journal article" date="2022" name="Arch. Microbiol.">
        <title>Microbulbifer okhotskensis sp. nov., isolated from a deep bottom sediment of the Okhotsk Sea.</title>
        <authorList>
            <person name="Romanenko L."/>
            <person name="Kurilenko V."/>
            <person name="Otstavnykh N."/>
            <person name="Velansky P."/>
            <person name="Isaeva M."/>
            <person name="Mikhailov V."/>
        </authorList>
    </citation>
    <scope>NUCLEOTIDE SEQUENCE</scope>
    <source>
        <strain evidence="5">OS29</strain>
    </source>
</reference>
<feature type="transmembrane region" description="Helical" evidence="4">
    <location>
        <begin position="340"/>
        <end position="362"/>
    </location>
</feature>
<keyword evidence="6" id="KW-1185">Reference proteome</keyword>